<evidence type="ECO:0000313" key="1">
    <source>
        <dbReference type="EMBL" id="CAG8631220.1"/>
    </source>
</evidence>
<dbReference type="EMBL" id="CAJVPL010003365">
    <property type="protein sequence ID" value="CAG8631220.1"/>
    <property type="molecule type" value="Genomic_DNA"/>
</dbReference>
<keyword evidence="2" id="KW-1185">Reference proteome</keyword>
<dbReference type="InterPro" id="IPR052579">
    <property type="entry name" value="Zinc_finger_SWIM"/>
</dbReference>
<evidence type="ECO:0000313" key="2">
    <source>
        <dbReference type="Proteomes" id="UP000789831"/>
    </source>
</evidence>
<gene>
    <name evidence="1" type="ORF">AGERDE_LOCUS10535</name>
</gene>
<sequence>MIQAIFLLLTERDYLHVLVTIIETDIPETGHVLSTFAEARLPVTIIETDIPKTERVFPAFAEVRLPVTIMETDIPETEHVFSAFAETRLPVTIMETDIPEIGRVFLMFAEIHTVIKRYAAKTNAVLILGKTSKNPDGSDYRQAFFVCEKQEKYGEKNEKHIIKRTGCPFSVGVNYCKKAQEFVITKSYLEHNHDLCLNVTKFSTVMHKFDQNDLGLIEKLHNNDLQTKNIFSVLNSVSSKYIHKPDVYNAILFKTLQNDKNIVDNIATKTAHNDERDQDGTFIQAIFWAYHSAISDIDHFGSTYPLAFTLVYLETYDFYYWVMQQLSQVFIKLIGDAQHKESWLAPYTNGNINLDIKSSQHVESLHSKLKGVENRIIPVDRMLSILWRQLQEHSQKLAYETFLHQNRNTQDSTDVSLEELHLICSQFAFESFVKQQGDLAKSAKYEVLEYEESIYNITQISNQKKSTYVYLRIHVSPNEIHERWYVQHVIEAEHITNQVPLLVTQIFRQLPKCHHDNFLDLMKHTSEYVLETGKVSKLLQSESNIAQQKVLKMISIDNTTNSDNIKMPKGKCTCGHPSNNRRIHDNDMMLHLAGIKPDPRISQNLILQTYNSIGDDFHNNVLGYDINRLMAILLYMVSEYPQEY</sequence>
<dbReference type="AlphaFoldDB" id="A0A9N9D7Z0"/>
<organism evidence="1 2">
    <name type="scientific">Ambispora gerdemannii</name>
    <dbReference type="NCBI Taxonomy" id="144530"/>
    <lineage>
        <taxon>Eukaryota</taxon>
        <taxon>Fungi</taxon>
        <taxon>Fungi incertae sedis</taxon>
        <taxon>Mucoromycota</taxon>
        <taxon>Glomeromycotina</taxon>
        <taxon>Glomeromycetes</taxon>
        <taxon>Archaeosporales</taxon>
        <taxon>Ambisporaceae</taxon>
        <taxon>Ambispora</taxon>
    </lineage>
</organism>
<reference evidence="1" key="1">
    <citation type="submission" date="2021-06" db="EMBL/GenBank/DDBJ databases">
        <authorList>
            <person name="Kallberg Y."/>
            <person name="Tangrot J."/>
            <person name="Rosling A."/>
        </authorList>
    </citation>
    <scope>NUCLEOTIDE SEQUENCE</scope>
    <source>
        <strain evidence="1">MT106</strain>
    </source>
</reference>
<comment type="caution">
    <text evidence="1">The sequence shown here is derived from an EMBL/GenBank/DDBJ whole genome shotgun (WGS) entry which is preliminary data.</text>
</comment>
<proteinExistence type="predicted"/>
<dbReference type="PANTHER" id="PTHR31569:SF4">
    <property type="entry name" value="SWIM-TYPE DOMAIN-CONTAINING PROTEIN"/>
    <property type="match status" value="1"/>
</dbReference>
<dbReference type="OrthoDB" id="2417900at2759"/>
<dbReference type="Proteomes" id="UP000789831">
    <property type="component" value="Unassembled WGS sequence"/>
</dbReference>
<dbReference type="PANTHER" id="PTHR31569">
    <property type="entry name" value="SWIM-TYPE DOMAIN-CONTAINING PROTEIN"/>
    <property type="match status" value="1"/>
</dbReference>
<protein>
    <submittedName>
        <fullName evidence="1">10885_t:CDS:1</fullName>
    </submittedName>
</protein>
<name>A0A9N9D7Z0_9GLOM</name>
<accession>A0A9N9D7Z0</accession>